<dbReference type="InterPro" id="IPR039008">
    <property type="entry name" value="IF_rod_dom"/>
</dbReference>
<accession>A0A3Q2Y0W0</accession>
<dbReference type="GO" id="GO:0019215">
    <property type="term" value="F:intermediate filament binding"/>
    <property type="evidence" value="ECO:0007669"/>
    <property type="project" value="InterPro"/>
</dbReference>
<keyword evidence="7" id="KW-1185">Reference proteome</keyword>
<feature type="compositionally biased region" description="Acidic residues" evidence="4">
    <location>
        <begin position="1154"/>
        <end position="1166"/>
    </location>
</feature>
<feature type="domain" description="IF rod" evidence="5">
    <location>
        <begin position="6"/>
        <end position="281"/>
    </location>
</feature>
<evidence type="ECO:0000313" key="6">
    <source>
        <dbReference type="Ensembl" id="ENSHCOP00000010985.1"/>
    </source>
</evidence>
<dbReference type="Proteomes" id="UP000264820">
    <property type="component" value="Unplaced"/>
</dbReference>
<dbReference type="Gene3D" id="1.20.5.1160">
    <property type="entry name" value="Vasodilator-stimulated phosphoprotein"/>
    <property type="match status" value="1"/>
</dbReference>
<dbReference type="Ensembl" id="ENSHCOT00000026396.1">
    <property type="protein sequence ID" value="ENSHCOP00000010985.1"/>
    <property type="gene ID" value="ENSHCOG00000013736.1"/>
</dbReference>
<organism evidence="6 7">
    <name type="scientific">Hippocampus comes</name>
    <name type="common">Tiger tail seahorse</name>
    <dbReference type="NCBI Taxonomy" id="109280"/>
    <lineage>
        <taxon>Eukaryota</taxon>
        <taxon>Metazoa</taxon>
        <taxon>Chordata</taxon>
        <taxon>Craniata</taxon>
        <taxon>Vertebrata</taxon>
        <taxon>Euteleostomi</taxon>
        <taxon>Actinopterygii</taxon>
        <taxon>Neopterygii</taxon>
        <taxon>Teleostei</taxon>
        <taxon>Neoteleostei</taxon>
        <taxon>Acanthomorphata</taxon>
        <taxon>Syngnathiaria</taxon>
        <taxon>Syngnathiformes</taxon>
        <taxon>Syngnathoidei</taxon>
        <taxon>Syngnathidae</taxon>
        <taxon>Hippocampus</taxon>
    </lineage>
</organism>
<evidence type="ECO:0000256" key="3">
    <source>
        <dbReference type="SAM" id="Coils"/>
    </source>
</evidence>
<dbReference type="Pfam" id="PF00038">
    <property type="entry name" value="Filament"/>
    <property type="match status" value="1"/>
</dbReference>
<sequence>DLLRAGEKHQMLDLNRRLQSYLGRVKLLEEENTMLSQEIQAQRHGHHGASVREKSLKEDLHRARAELDKVWRERVYTEMEVCKLSEEIQMVERHCQKEALAQAEIKAKMEVSRKELEEEHGAQRWLRERIKQLEEEMDHRVRNHEADVAHLETMLSHSIPPRTTPNLDLLQLEQELSQQASRAWHETAEAYQAQLDQLEESLRETAARLGQAEHHKNEYQAHLRALERDRISEGDVRRQLEETAEQQREEHRQHINTLQVKEHLQKLKFCITFHSHGVSDKVSIEYQVTTSRCISINSNTVVPCHTSDLTSSKTRLHATHVVYLQLHKEDILTRRSELSRGEMKKQDDEMWLQREESSQHSDDKGLNEEDEDSQNISVSWRTELESDSYAQENTLADVRPLIRYTSDETDANTQASHVDESESSDGEQDGQTGEVGEPAWSESKAKNFGTMEDLCEEVDEEVVENDKKYSQEASGLEKSTLKISEGHLDEEKVYLLSCMESEVQVEDNLNLVQPQLDTPHDGEKVQDEIMTTEQEVSKESAVQVEHNQDIMSFVPPQIDTVDDKEKVENEIMSIELTEADKGKLPSCMDPDVQIDDDLDPEDSIPPQMDTPDDDEKKGIEEKEVQHEMLGQKETQEVPLLSCTESDVQVEHNLNLVQPQLDSPDDEEKVQDEIMPTEQEEADKVSSPSYMDPDFQVEGNLDLSDFIPPQVDSPDDHVKEVQEEILKQEEAQKVYLQSCMESEVRVERSLNLVQPQLDSPDDGEKVQDKIMTTEQEEANKLNVPSCVDPDTQVEDDLDLREFVQPLLDSPDDYLEEVQDITLNQQDAVKVNLPVSGYLQDEDMLRQDIQDSLEAPEKRKDEFESNVSMVTHADETYSEFLRGLDFLEEAEEELLEKPQRESQNQKGLLQEYTYSVGEDDASILAEKWNILENTSEDVDIRHPKDEAESHVSHLRDEVGDGELAATFGEKPVEISLKTAPEEAVIFAMKDSLSEFLKTNDRENQNLWAALPADKWNVPENVSEDVNIRHPKNEEECGLSHGDEEAGDGESAPKFDEKHVAISPETATEESIFAVKDSLTEFRKTNVKDKRDLWVSSMEEAAAYGSDDIPKVMSGIHDVEFGSELDWGKAVNGSSARDRAGKKEEHVTGVSVHSEESEVEGECWSSGDE</sequence>
<dbReference type="SMART" id="SM01391">
    <property type="entry name" value="Filament"/>
    <property type="match status" value="1"/>
</dbReference>
<protein>
    <submittedName>
        <fullName evidence="6">Nestin</fullName>
    </submittedName>
</protein>
<evidence type="ECO:0000259" key="5">
    <source>
        <dbReference type="SMART" id="SM01391"/>
    </source>
</evidence>
<evidence type="ECO:0000256" key="1">
    <source>
        <dbReference type="ARBA" id="ARBA00022754"/>
    </source>
</evidence>
<dbReference type="PANTHER" id="PTHR47051:SF1">
    <property type="entry name" value="NESTIN"/>
    <property type="match status" value="1"/>
</dbReference>
<name>A0A3Q2Y0W0_HIPCM</name>
<feature type="compositionally biased region" description="Basic and acidic residues" evidence="4">
    <location>
        <begin position="1133"/>
        <end position="1144"/>
    </location>
</feature>
<dbReference type="GO" id="GO:0005882">
    <property type="term" value="C:intermediate filament"/>
    <property type="evidence" value="ECO:0007669"/>
    <property type="project" value="UniProtKB-KW"/>
</dbReference>
<dbReference type="InterPro" id="IPR031211">
    <property type="entry name" value="Nestin"/>
</dbReference>
<dbReference type="GeneTree" id="ENSGT00940000169377"/>
<feature type="region of interest" description="Disordered" evidence="4">
    <location>
        <begin position="577"/>
        <end position="617"/>
    </location>
</feature>
<feature type="region of interest" description="Disordered" evidence="4">
    <location>
        <begin position="1028"/>
        <end position="1049"/>
    </location>
</feature>
<feature type="region of interest" description="Disordered" evidence="4">
    <location>
        <begin position="407"/>
        <end position="447"/>
    </location>
</feature>
<dbReference type="AlphaFoldDB" id="A0A3Q2Y0W0"/>
<feature type="region of interest" description="Disordered" evidence="4">
    <location>
        <begin position="1127"/>
        <end position="1166"/>
    </location>
</feature>
<reference evidence="6" key="2">
    <citation type="submission" date="2025-09" db="UniProtKB">
        <authorList>
            <consortium name="Ensembl"/>
        </authorList>
    </citation>
    <scope>IDENTIFICATION</scope>
</reference>
<evidence type="ECO:0000256" key="2">
    <source>
        <dbReference type="ARBA" id="ARBA00023054"/>
    </source>
</evidence>
<dbReference type="GO" id="GO:0031730">
    <property type="term" value="F:CCR5 chemokine receptor binding"/>
    <property type="evidence" value="ECO:0007669"/>
    <property type="project" value="TreeGrafter"/>
</dbReference>
<reference evidence="6" key="1">
    <citation type="submission" date="2025-08" db="UniProtKB">
        <authorList>
            <consortium name="Ensembl"/>
        </authorList>
    </citation>
    <scope>IDENTIFICATION</scope>
</reference>
<feature type="region of interest" description="Disordered" evidence="4">
    <location>
        <begin position="657"/>
        <end position="693"/>
    </location>
</feature>
<keyword evidence="1" id="KW-0403">Intermediate filament</keyword>
<feature type="region of interest" description="Disordered" evidence="4">
    <location>
        <begin position="338"/>
        <end position="384"/>
    </location>
</feature>
<dbReference type="GO" id="GO:0030844">
    <property type="term" value="P:positive regulation of intermediate filament depolymerization"/>
    <property type="evidence" value="ECO:0007669"/>
    <property type="project" value="TreeGrafter"/>
</dbReference>
<dbReference type="SUPFAM" id="SSF64593">
    <property type="entry name" value="Intermediate filament protein, coiled coil region"/>
    <property type="match status" value="1"/>
</dbReference>
<feature type="coiled-coil region" evidence="3">
    <location>
        <begin position="11"/>
        <end position="38"/>
    </location>
</feature>
<evidence type="ECO:0000313" key="7">
    <source>
        <dbReference type="Proteomes" id="UP000264820"/>
    </source>
</evidence>
<keyword evidence="2 3" id="KW-0175">Coiled coil</keyword>
<evidence type="ECO:0000256" key="4">
    <source>
        <dbReference type="SAM" id="MobiDB-lite"/>
    </source>
</evidence>
<proteinExistence type="predicted"/>
<feature type="coiled-coil region" evidence="3">
    <location>
        <begin position="181"/>
        <end position="261"/>
    </location>
</feature>
<dbReference type="PANTHER" id="PTHR47051">
    <property type="entry name" value="NESTIN"/>
    <property type="match status" value="1"/>
</dbReference>
<feature type="compositionally biased region" description="Basic and acidic residues" evidence="4">
    <location>
        <begin position="338"/>
        <end position="367"/>
    </location>
</feature>
<feature type="compositionally biased region" description="Acidic residues" evidence="4">
    <location>
        <begin position="592"/>
        <end position="602"/>
    </location>
</feature>